<keyword evidence="2" id="KW-1185">Reference proteome</keyword>
<accession>A0ABV7L7Q1</accession>
<dbReference type="Proteomes" id="UP001595528">
    <property type="component" value="Unassembled WGS sequence"/>
</dbReference>
<evidence type="ECO:0000313" key="2">
    <source>
        <dbReference type="Proteomes" id="UP001595528"/>
    </source>
</evidence>
<comment type="caution">
    <text evidence="1">The sequence shown here is derived from an EMBL/GenBank/DDBJ whole genome shotgun (WGS) entry which is preliminary data.</text>
</comment>
<evidence type="ECO:0000313" key="1">
    <source>
        <dbReference type="EMBL" id="MFC3230370.1"/>
    </source>
</evidence>
<dbReference type="EMBL" id="JBHRTR010000044">
    <property type="protein sequence ID" value="MFC3230370.1"/>
    <property type="molecule type" value="Genomic_DNA"/>
</dbReference>
<sequence>MTTIRHVGMSACRRTRLGLAGLAIASAGIGATGAVLVTAGEWTVPPAMAASEMQPEAEPEECGRIVSYIDVAVRNADTPRTLTGLYAHARRNCAGDRLMKSMGVNSR</sequence>
<name>A0ABV7L7Q1_9PROT</name>
<reference evidence="2" key="1">
    <citation type="journal article" date="2019" name="Int. J. Syst. Evol. Microbiol.">
        <title>The Global Catalogue of Microorganisms (GCM) 10K type strain sequencing project: providing services to taxonomists for standard genome sequencing and annotation.</title>
        <authorList>
            <consortium name="The Broad Institute Genomics Platform"/>
            <consortium name="The Broad Institute Genome Sequencing Center for Infectious Disease"/>
            <person name="Wu L."/>
            <person name="Ma J."/>
        </authorList>
    </citation>
    <scope>NUCLEOTIDE SEQUENCE [LARGE SCALE GENOMIC DNA]</scope>
    <source>
        <strain evidence="2">KCTC 42964</strain>
    </source>
</reference>
<proteinExistence type="predicted"/>
<organism evidence="1 2">
    <name type="scientific">Marinibaculum pumilum</name>
    <dbReference type="NCBI Taxonomy" id="1766165"/>
    <lineage>
        <taxon>Bacteria</taxon>
        <taxon>Pseudomonadati</taxon>
        <taxon>Pseudomonadota</taxon>
        <taxon>Alphaproteobacteria</taxon>
        <taxon>Rhodospirillales</taxon>
        <taxon>Rhodospirillaceae</taxon>
        <taxon>Marinibaculum</taxon>
    </lineage>
</organism>
<dbReference type="RefSeq" id="WP_379905481.1">
    <property type="nucleotide sequence ID" value="NZ_JBHRTR010000044.1"/>
</dbReference>
<gene>
    <name evidence="1" type="ORF">ACFOGJ_24185</name>
</gene>
<protein>
    <recommendedName>
        <fullName evidence="3">UrcA family protein</fullName>
    </recommendedName>
</protein>
<evidence type="ECO:0008006" key="3">
    <source>
        <dbReference type="Google" id="ProtNLM"/>
    </source>
</evidence>